<comment type="subunit">
    <text evidence="3">Homodimer.</text>
</comment>
<dbReference type="EMBL" id="JARRAF010000006">
    <property type="protein sequence ID" value="MDK2123817.1"/>
    <property type="molecule type" value="Genomic_DNA"/>
</dbReference>
<dbReference type="RefSeq" id="WP_284100122.1">
    <property type="nucleotide sequence ID" value="NZ_JARRAF010000006.1"/>
</dbReference>
<evidence type="ECO:0000256" key="1">
    <source>
        <dbReference type="ARBA" id="ARBA00001933"/>
    </source>
</evidence>
<protein>
    <recommendedName>
        <fullName evidence="8">aminodeoxychorismate lyase</fullName>
        <ecNumber evidence="8">4.1.3.38</ecNumber>
    </recommendedName>
</protein>
<reference evidence="10" key="1">
    <citation type="submission" date="2023-03" db="EMBL/GenBank/DDBJ databases">
        <title>Chitinimonas shenzhenensis gen. nov., sp. nov., a novel member of family Burkholderiaceae isolated from activated sludge collected in Shen Zhen, China.</title>
        <authorList>
            <person name="Wang X."/>
        </authorList>
    </citation>
    <scope>NUCLEOTIDE SEQUENCE</scope>
    <source>
        <strain evidence="10">DQS-5</strain>
    </source>
</reference>
<accession>A0ABT7DUS8</accession>
<dbReference type="EC" id="4.1.3.38" evidence="8"/>
<comment type="catalytic activity">
    <reaction evidence="9">
        <text>4-amino-4-deoxychorismate = 4-aminobenzoate + pyruvate + H(+)</text>
        <dbReference type="Rhea" id="RHEA:16201"/>
        <dbReference type="ChEBI" id="CHEBI:15361"/>
        <dbReference type="ChEBI" id="CHEBI:15378"/>
        <dbReference type="ChEBI" id="CHEBI:17836"/>
        <dbReference type="ChEBI" id="CHEBI:58406"/>
        <dbReference type="EC" id="4.1.3.38"/>
    </reaction>
</comment>
<dbReference type="InterPro" id="IPR001544">
    <property type="entry name" value="Aminotrans_IV"/>
</dbReference>
<dbReference type="SUPFAM" id="SSF56752">
    <property type="entry name" value="D-aminoacid aminotransferase-like PLP-dependent enzymes"/>
    <property type="match status" value="1"/>
</dbReference>
<dbReference type="PANTHER" id="PTHR42743">
    <property type="entry name" value="AMINO-ACID AMINOTRANSFERASE"/>
    <property type="match status" value="1"/>
</dbReference>
<comment type="similarity">
    <text evidence="2">Belongs to the class-IV pyridoxal-phosphate-dependent aminotransferase family.</text>
</comment>
<evidence type="ECO:0000256" key="3">
    <source>
        <dbReference type="ARBA" id="ARBA00011738"/>
    </source>
</evidence>
<dbReference type="Gene3D" id="3.30.470.10">
    <property type="match status" value="1"/>
</dbReference>
<evidence type="ECO:0000256" key="7">
    <source>
        <dbReference type="ARBA" id="ARBA00035633"/>
    </source>
</evidence>
<organism evidence="10 11">
    <name type="scientific">Parachitinimonas caeni</name>
    <dbReference type="NCBI Taxonomy" id="3031301"/>
    <lineage>
        <taxon>Bacteria</taxon>
        <taxon>Pseudomonadati</taxon>
        <taxon>Pseudomonadota</taxon>
        <taxon>Betaproteobacteria</taxon>
        <taxon>Neisseriales</taxon>
        <taxon>Chitinibacteraceae</taxon>
        <taxon>Parachitinimonas</taxon>
    </lineage>
</organism>
<evidence type="ECO:0000256" key="4">
    <source>
        <dbReference type="ARBA" id="ARBA00022898"/>
    </source>
</evidence>
<dbReference type="InterPro" id="IPR036038">
    <property type="entry name" value="Aminotransferase-like"/>
</dbReference>
<dbReference type="NCBIfam" id="TIGR03461">
    <property type="entry name" value="pabC_Proteo"/>
    <property type="match status" value="1"/>
</dbReference>
<comment type="pathway">
    <text evidence="7">Cofactor biosynthesis; tetrahydrofolate biosynthesis; 4-aminobenzoate from chorismate: step 2/2.</text>
</comment>
<comment type="caution">
    <text evidence="10">The sequence shown here is derived from an EMBL/GenBank/DDBJ whole genome shotgun (WGS) entry which is preliminary data.</text>
</comment>
<evidence type="ECO:0000256" key="2">
    <source>
        <dbReference type="ARBA" id="ARBA00009320"/>
    </source>
</evidence>
<dbReference type="InterPro" id="IPR043132">
    <property type="entry name" value="BCAT-like_C"/>
</dbReference>
<evidence type="ECO:0000256" key="9">
    <source>
        <dbReference type="ARBA" id="ARBA00049529"/>
    </source>
</evidence>
<evidence type="ECO:0000256" key="5">
    <source>
        <dbReference type="ARBA" id="ARBA00022909"/>
    </source>
</evidence>
<dbReference type="Gene3D" id="3.20.10.10">
    <property type="entry name" value="D-amino Acid Aminotransferase, subunit A, domain 2"/>
    <property type="match status" value="1"/>
</dbReference>
<evidence type="ECO:0000256" key="6">
    <source>
        <dbReference type="ARBA" id="ARBA00023239"/>
    </source>
</evidence>
<dbReference type="InterPro" id="IPR050571">
    <property type="entry name" value="Class-IV_PLP-Dep_Aminotrnsfr"/>
</dbReference>
<dbReference type="PANTHER" id="PTHR42743:SF2">
    <property type="entry name" value="AMINODEOXYCHORISMATE LYASE"/>
    <property type="match status" value="1"/>
</dbReference>
<keyword evidence="5" id="KW-0289">Folate biosynthesis</keyword>
<dbReference type="InterPro" id="IPR017824">
    <property type="entry name" value="Aminodeoxychorismate_lyase_IV"/>
</dbReference>
<dbReference type="Pfam" id="PF01063">
    <property type="entry name" value="Aminotran_4"/>
    <property type="match status" value="1"/>
</dbReference>
<sequence length="275" mass="30323">MPSWAVDGVPGGAVFPGDRGLAYGDGVFRTLRCTEGTLWFWERQFAKLQHDATRLGLICPPAACWLNDLQQFEISHAVVKLMLTRGVGARGYASSPDQACTRIVTINPLPPLREQPAVVRICDWRLSLQPLLAGVKHLNRLDSVMARREWDDVAIEDGLMLAGKQEVVEGVASNLFARFGNELRTPDLSLCGVAGLTRDFVLEHADSVGLVPKIRSIDLEDLPQADELMLCNSVVGIRPIAVCGPYRWNDFATAQALQAQWQRTGPLQGHRISCR</sequence>
<comment type="cofactor">
    <cofactor evidence="1">
        <name>pyridoxal 5'-phosphate</name>
        <dbReference type="ChEBI" id="CHEBI:597326"/>
    </cofactor>
</comment>
<proteinExistence type="inferred from homology"/>
<gene>
    <name evidence="10" type="primary">pabC</name>
    <name evidence="10" type="ORF">PZA18_07120</name>
</gene>
<keyword evidence="4" id="KW-0663">Pyridoxal phosphate</keyword>
<evidence type="ECO:0000313" key="10">
    <source>
        <dbReference type="EMBL" id="MDK2123817.1"/>
    </source>
</evidence>
<keyword evidence="11" id="KW-1185">Reference proteome</keyword>
<dbReference type="GO" id="GO:0008696">
    <property type="term" value="F:4-amino-4-deoxychorismate lyase activity"/>
    <property type="evidence" value="ECO:0007669"/>
    <property type="project" value="UniProtKB-EC"/>
</dbReference>
<keyword evidence="6 10" id="KW-0456">Lyase</keyword>
<evidence type="ECO:0000256" key="8">
    <source>
        <dbReference type="ARBA" id="ARBA00035676"/>
    </source>
</evidence>
<dbReference type="InterPro" id="IPR043131">
    <property type="entry name" value="BCAT-like_N"/>
</dbReference>
<name>A0ABT7DUS8_9NEIS</name>
<evidence type="ECO:0000313" key="11">
    <source>
        <dbReference type="Proteomes" id="UP001172778"/>
    </source>
</evidence>
<dbReference type="Proteomes" id="UP001172778">
    <property type="component" value="Unassembled WGS sequence"/>
</dbReference>